<dbReference type="EnsemblMetazoa" id="Aqu2.1.44063_001">
    <property type="protein sequence ID" value="Aqu2.1.44063_001"/>
    <property type="gene ID" value="Aqu2.1.44063"/>
</dbReference>
<keyword evidence="3" id="KW-1185">Reference proteome</keyword>
<dbReference type="InParanoid" id="A0A1X7VVC2"/>
<dbReference type="AlphaFoldDB" id="A0A1X7VVC2"/>
<reference evidence="2" key="2">
    <citation type="submission" date="2017-05" db="UniProtKB">
        <authorList>
            <consortium name="EnsemblMetazoa"/>
        </authorList>
    </citation>
    <scope>IDENTIFICATION</scope>
</reference>
<dbReference type="EnsemblMetazoa" id="XM_019993485.1">
    <property type="protein sequence ID" value="XP_019849044.1"/>
    <property type="gene ID" value="LOC109580400"/>
</dbReference>
<evidence type="ECO:0000256" key="1">
    <source>
        <dbReference type="SAM" id="MobiDB-lite"/>
    </source>
</evidence>
<name>A0A1X7VVC2_AMPQE</name>
<evidence type="ECO:0000313" key="3">
    <source>
        <dbReference type="Proteomes" id="UP000007879"/>
    </source>
</evidence>
<reference evidence="3" key="1">
    <citation type="journal article" date="2010" name="Nature">
        <title>The Amphimedon queenslandica genome and the evolution of animal complexity.</title>
        <authorList>
            <person name="Srivastava M."/>
            <person name="Simakov O."/>
            <person name="Chapman J."/>
            <person name="Fahey B."/>
            <person name="Gauthier M.E."/>
            <person name="Mitros T."/>
            <person name="Richards G.S."/>
            <person name="Conaco C."/>
            <person name="Dacre M."/>
            <person name="Hellsten U."/>
            <person name="Larroux C."/>
            <person name="Putnam N.H."/>
            <person name="Stanke M."/>
            <person name="Adamska M."/>
            <person name="Darling A."/>
            <person name="Degnan S.M."/>
            <person name="Oakley T.H."/>
            <person name="Plachetzki D.C."/>
            <person name="Zhai Y."/>
            <person name="Adamski M."/>
            <person name="Calcino A."/>
            <person name="Cummins S.F."/>
            <person name="Goodstein D.M."/>
            <person name="Harris C."/>
            <person name="Jackson D.J."/>
            <person name="Leys S.P."/>
            <person name="Shu S."/>
            <person name="Woodcroft B.J."/>
            <person name="Vervoort M."/>
            <person name="Kosik K.S."/>
            <person name="Manning G."/>
            <person name="Degnan B.M."/>
            <person name="Rokhsar D.S."/>
        </authorList>
    </citation>
    <scope>NUCLEOTIDE SEQUENCE [LARGE SCALE GENOMIC DNA]</scope>
</reference>
<protein>
    <submittedName>
        <fullName evidence="2">Uncharacterized protein</fullName>
    </submittedName>
</protein>
<sequence length="452" mass="51850">MEEFLAGGLPNEWLSLVRKSSADDEGVASIENFSEDTNSSQAYDARDLSKKDSSPSKVQQYIDSVWQSENQKGLTNFKNSILEDELTIHHKDLASINPQKATDWLESVDLSIGTTTESFPEHSANKSMQRIKAGSFLAGGYAQQLRTAQNNLTRSSVCDVLHVQVDLVVWCCSVLVTQSILLNENYEGESYCLVFFHCQSDRPIMRGSFVRIQSPFHLVHLEGSDNTVFPVYLAKRYQINKTSLPSKIVSSYDFSSLNNTCHSDLLKSRALLRRLFYEKKLDIVRLLDIAPAEPHTQQMSSSLLNFHRTPTTLLHALEIQNNIADKMIKITFSATIKLSVFENNDHKILKNGIGCYHEAKWVLLLEDKDYTFSKLMIANEHYTKWRELIERGEGLQFVFHNISVLRKENSCRYQNLLPKDFSLEAIDESFSIKTIWYVLETEFDSYWEKRKV</sequence>
<gene>
    <name evidence="2" type="primary">109580400</name>
</gene>
<evidence type="ECO:0000313" key="2">
    <source>
        <dbReference type="EnsemblMetazoa" id="Aqu2.1.44063_001"/>
    </source>
</evidence>
<dbReference type="KEGG" id="aqu:109580400"/>
<feature type="compositionally biased region" description="Polar residues" evidence="1">
    <location>
        <begin position="31"/>
        <end position="42"/>
    </location>
</feature>
<dbReference type="Proteomes" id="UP000007879">
    <property type="component" value="Unassembled WGS sequence"/>
</dbReference>
<feature type="compositionally biased region" description="Basic and acidic residues" evidence="1">
    <location>
        <begin position="44"/>
        <end position="54"/>
    </location>
</feature>
<organism evidence="2">
    <name type="scientific">Amphimedon queenslandica</name>
    <name type="common">Sponge</name>
    <dbReference type="NCBI Taxonomy" id="400682"/>
    <lineage>
        <taxon>Eukaryota</taxon>
        <taxon>Metazoa</taxon>
        <taxon>Porifera</taxon>
        <taxon>Demospongiae</taxon>
        <taxon>Heteroscleromorpha</taxon>
        <taxon>Haplosclerida</taxon>
        <taxon>Niphatidae</taxon>
        <taxon>Amphimedon</taxon>
    </lineage>
</organism>
<proteinExistence type="predicted"/>
<accession>A0A1X7VVC2</accession>
<feature type="region of interest" description="Disordered" evidence="1">
    <location>
        <begin position="28"/>
        <end position="55"/>
    </location>
</feature>